<dbReference type="Proteomes" id="UP001280121">
    <property type="component" value="Unassembled WGS sequence"/>
</dbReference>
<evidence type="ECO:0000313" key="3">
    <source>
        <dbReference type="Proteomes" id="UP001280121"/>
    </source>
</evidence>
<accession>A0AAE0CQA4</accession>
<keyword evidence="3" id="KW-1185">Reference proteome</keyword>
<dbReference type="Pfam" id="PF00078">
    <property type="entry name" value="RVT_1"/>
    <property type="match status" value="1"/>
</dbReference>
<comment type="caution">
    <text evidence="2">The sequence shown here is derived from an EMBL/GenBank/DDBJ whole genome shotgun (WGS) entry which is preliminary data.</text>
</comment>
<evidence type="ECO:0000259" key="1">
    <source>
        <dbReference type="PROSITE" id="PS50878"/>
    </source>
</evidence>
<evidence type="ECO:0000313" key="2">
    <source>
        <dbReference type="EMBL" id="KAK2659426.1"/>
    </source>
</evidence>
<organism evidence="2 3">
    <name type="scientific">Dipteronia dyeriana</name>
    <dbReference type="NCBI Taxonomy" id="168575"/>
    <lineage>
        <taxon>Eukaryota</taxon>
        <taxon>Viridiplantae</taxon>
        <taxon>Streptophyta</taxon>
        <taxon>Embryophyta</taxon>
        <taxon>Tracheophyta</taxon>
        <taxon>Spermatophyta</taxon>
        <taxon>Magnoliopsida</taxon>
        <taxon>eudicotyledons</taxon>
        <taxon>Gunneridae</taxon>
        <taxon>Pentapetalae</taxon>
        <taxon>rosids</taxon>
        <taxon>malvids</taxon>
        <taxon>Sapindales</taxon>
        <taxon>Sapindaceae</taxon>
        <taxon>Hippocastanoideae</taxon>
        <taxon>Acereae</taxon>
        <taxon>Dipteronia</taxon>
    </lineage>
</organism>
<sequence length="175" mass="19536">MAKTLANRLRMVLGDVISEDQSAFVAGRLISDNAAFGFECLHAIQTLKRKKGFLALKLDMFKAYDRVEWGFLSQIMLKLGFLSRWVNRIMSCVSSVSFSFLVNGEVCGMVKPSRRLRQGDLLSPYLFLLCVEGLSSLVHRTVSCGELTGVRCGQTGPFILYLFFVDDSLLFACAK</sequence>
<feature type="domain" description="Reverse transcriptase" evidence="1">
    <location>
        <begin position="1"/>
        <end position="175"/>
    </location>
</feature>
<dbReference type="InterPro" id="IPR000477">
    <property type="entry name" value="RT_dom"/>
</dbReference>
<dbReference type="PANTHER" id="PTHR46890">
    <property type="entry name" value="NON-LTR RETROLELEMENT REVERSE TRANSCRIPTASE-LIKE PROTEIN-RELATED"/>
    <property type="match status" value="1"/>
</dbReference>
<protein>
    <recommendedName>
        <fullName evidence="1">Reverse transcriptase domain-containing protein</fullName>
    </recommendedName>
</protein>
<gene>
    <name evidence="2" type="ORF">Ddye_005959</name>
</gene>
<dbReference type="AlphaFoldDB" id="A0AAE0CQA4"/>
<dbReference type="PANTHER" id="PTHR46890:SF48">
    <property type="entry name" value="RNA-DIRECTED DNA POLYMERASE"/>
    <property type="match status" value="1"/>
</dbReference>
<dbReference type="EMBL" id="JANJYI010000002">
    <property type="protein sequence ID" value="KAK2659426.1"/>
    <property type="molecule type" value="Genomic_DNA"/>
</dbReference>
<proteinExistence type="predicted"/>
<dbReference type="PROSITE" id="PS50878">
    <property type="entry name" value="RT_POL"/>
    <property type="match status" value="1"/>
</dbReference>
<reference evidence="2" key="1">
    <citation type="journal article" date="2023" name="Plant J.">
        <title>Genome sequences and population genomics provide insights into the demographic history, inbreeding, and mutation load of two 'living fossil' tree species of Dipteronia.</title>
        <authorList>
            <person name="Feng Y."/>
            <person name="Comes H.P."/>
            <person name="Chen J."/>
            <person name="Zhu S."/>
            <person name="Lu R."/>
            <person name="Zhang X."/>
            <person name="Li P."/>
            <person name="Qiu J."/>
            <person name="Olsen K.M."/>
            <person name="Qiu Y."/>
        </authorList>
    </citation>
    <scope>NUCLEOTIDE SEQUENCE</scope>
    <source>
        <strain evidence="2">KIB01</strain>
    </source>
</reference>
<name>A0AAE0CQA4_9ROSI</name>
<dbReference type="InterPro" id="IPR052343">
    <property type="entry name" value="Retrotransposon-Effector_Assoc"/>
</dbReference>